<gene>
    <name evidence="1" type="ORF">COX64_03840</name>
</gene>
<dbReference type="Proteomes" id="UP000228952">
    <property type="component" value="Unassembled WGS sequence"/>
</dbReference>
<sequence length="233" mass="25713">MPSADTEHISKEKIFVYKDPQGGPVSENDKRVVTRDIATKIGKLVKESFPKAFLDEVLAECPELECSATTPRKHLDGNFRAIKYTATANYPTKNGAAVRISLNREPERQASRKIVVKRENEGKFGICSVKYVTAWNPGANQHTEFVEVAVIGDDYKPASLIISRRADGKRNVKIVGEGATNPSAIGEIKDYLGLRSDITLMKPGAEDVWEFSPDAEDIEGKVLLMVFANRCGD</sequence>
<protein>
    <submittedName>
        <fullName evidence="1">Uncharacterized protein</fullName>
    </submittedName>
</protein>
<evidence type="ECO:0000313" key="2">
    <source>
        <dbReference type="Proteomes" id="UP000228952"/>
    </source>
</evidence>
<accession>A0A2M7W1H7</accession>
<comment type="caution">
    <text evidence="1">The sequence shown here is derived from an EMBL/GenBank/DDBJ whole genome shotgun (WGS) entry which is preliminary data.</text>
</comment>
<reference evidence="2" key="1">
    <citation type="submission" date="2017-09" db="EMBL/GenBank/DDBJ databases">
        <title>Depth-based differentiation of microbial function through sediment-hosted aquifers and enrichment of novel symbionts in the deep terrestrial subsurface.</title>
        <authorList>
            <person name="Probst A.J."/>
            <person name="Ladd B."/>
            <person name="Jarett J.K."/>
            <person name="Geller-Mcgrath D.E."/>
            <person name="Sieber C.M.K."/>
            <person name="Emerson J.B."/>
            <person name="Anantharaman K."/>
            <person name="Thomas B.C."/>
            <person name="Malmstrom R."/>
            <person name="Stieglmeier M."/>
            <person name="Klingl A."/>
            <person name="Woyke T."/>
            <person name="Ryan C.M."/>
            <person name="Banfield J.F."/>
        </authorList>
    </citation>
    <scope>NUCLEOTIDE SEQUENCE [LARGE SCALE GENOMIC DNA]</scope>
</reference>
<dbReference type="EMBL" id="PFQB01000098">
    <property type="protein sequence ID" value="PJA13051.1"/>
    <property type="molecule type" value="Genomic_DNA"/>
</dbReference>
<proteinExistence type="predicted"/>
<name>A0A2M7W1H7_9BACT</name>
<organism evidence="1 2">
    <name type="scientific">Candidatus Dojkabacteria bacterium CG_4_10_14_0_2_um_filter_Dojkabacteria_WS6_41_15</name>
    <dbReference type="NCBI Taxonomy" id="2014249"/>
    <lineage>
        <taxon>Bacteria</taxon>
        <taxon>Candidatus Dojkabacteria</taxon>
    </lineage>
</organism>
<dbReference type="AlphaFoldDB" id="A0A2M7W1H7"/>
<evidence type="ECO:0000313" key="1">
    <source>
        <dbReference type="EMBL" id="PJA13051.1"/>
    </source>
</evidence>